<organism evidence="1 2">
    <name type="scientific">Euplotes crassus</name>
    <dbReference type="NCBI Taxonomy" id="5936"/>
    <lineage>
        <taxon>Eukaryota</taxon>
        <taxon>Sar</taxon>
        <taxon>Alveolata</taxon>
        <taxon>Ciliophora</taxon>
        <taxon>Intramacronucleata</taxon>
        <taxon>Spirotrichea</taxon>
        <taxon>Hypotrichia</taxon>
        <taxon>Euplotida</taxon>
        <taxon>Euplotidae</taxon>
        <taxon>Moneuplotes</taxon>
    </lineage>
</organism>
<gene>
    <name evidence="1" type="ORF">ECRASSUSDP1_LOCUS29255</name>
</gene>
<comment type="caution">
    <text evidence="1">The sequence shown here is derived from an EMBL/GenBank/DDBJ whole genome shotgun (WGS) entry which is preliminary data.</text>
</comment>
<protein>
    <submittedName>
        <fullName evidence="1">Uncharacterized protein</fullName>
    </submittedName>
</protein>
<keyword evidence="2" id="KW-1185">Reference proteome</keyword>
<name>A0AAD2DCW6_EUPCR</name>
<dbReference type="EMBL" id="CAMPGE010030118">
    <property type="protein sequence ID" value="CAI2387621.1"/>
    <property type="molecule type" value="Genomic_DNA"/>
</dbReference>
<dbReference type="AlphaFoldDB" id="A0AAD2DCW6"/>
<evidence type="ECO:0000313" key="2">
    <source>
        <dbReference type="Proteomes" id="UP001295684"/>
    </source>
</evidence>
<accession>A0AAD2DCW6</accession>
<dbReference type="Proteomes" id="UP001295684">
    <property type="component" value="Unassembled WGS sequence"/>
</dbReference>
<reference evidence="1" key="1">
    <citation type="submission" date="2023-07" db="EMBL/GenBank/DDBJ databases">
        <authorList>
            <consortium name="AG Swart"/>
            <person name="Singh M."/>
            <person name="Singh A."/>
            <person name="Seah K."/>
            <person name="Emmerich C."/>
        </authorList>
    </citation>
    <scope>NUCLEOTIDE SEQUENCE</scope>
    <source>
        <strain evidence="1">DP1</strain>
    </source>
</reference>
<sequence length="433" mass="50904">MNLKNLKFFRQREVEEDSSSVYSSIALSPSPRTKKDGFLEYFHKLLNKDQEKVPKYQACALSMISSTLEMTNKELFSLSKQFFYKKDKTQDKKEKHKKFLEFHLKLEIALQEQKERYRRLHKDKLIDKIKRIAHFKVEKKCEIPLSTKIMFNLGQVEKNHSPIKKARERHNRSVNATNKAKYPHLRLDDSVLILPQKSMERFTYIKNQASQERKKRSKNSASVLMKRPSYAQREISQNDLDRVFNSLKDQSAQNELSSVEMSVSKNKALNWNSMQELLQFEHDQRVLESLIHQGKVQIEGNVYQKGIKVDKAIREITDENKNFFKFYKDKFSIDAQKINPFVNLEYGSPTLALDNPRKKRTKRVKRSPSSISQFLPQMRKYQNRSVVLKPQLENLGLEKSKTKDDRLSLKRSLKNKISIIDKIATGKIKTAKN</sequence>
<evidence type="ECO:0000313" key="1">
    <source>
        <dbReference type="EMBL" id="CAI2387621.1"/>
    </source>
</evidence>
<proteinExistence type="predicted"/>